<keyword evidence="4 5" id="KW-0732">Signal</keyword>
<organism evidence="6 7">
    <name type="scientific">Phytophthora megakarya</name>
    <dbReference type="NCBI Taxonomy" id="4795"/>
    <lineage>
        <taxon>Eukaryota</taxon>
        <taxon>Sar</taxon>
        <taxon>Stramenopiles</taxon>
        <taxon>Oomycota</taxon>
        <taxon>Peronosporomycetes</taxon>
        <taxon>Peronosporales</taxon>
        <taxon>Peronosporaceae</taxon>
        <taxon>Phytophthora</taxon>
    </lineage>
</organism>
<proteinExistence type="inferred from homology"/>
<comment type="caution">
    <text evidence="6">The sequence shown here is derived from an EMBL/GenBank/DDBJ whole genome shotgun (WGS) entry which is preliminary data.</text>
</comment>
<accession>A0A225VLF3</accession>
<comment type="function">
    <text evidence="5">Effector that suppresses plant defense responses during pathogen infection.</text>
</comment>
<keyword evidence="7" id="KW-1185">Reference proteome</keyword>
<evidence type="ECO:0000313" key="7">
    <source>
        <dbReference type="Proteomes" id="UP000198211"/>
    </source>
</evidence>
<evidence type="ECO:0000256" key="3">
    <source>
        <dbReference type="ARBA" id="ARBA00022525"/>
    </source>
</evidence>
<name>A0A225VLF3_9STRA</name>
<feature type="signal peptide" evidence="5">
    <location>
        <begin position="1"/>
        <end position="21"/>
    </location>
</feature>
<dbReference type="EMBL" id="NBNE01004073">
    <property type="protein sequence ID" value="OWZ06175.1"/>
    <property type="molecule type" value="Genomic_DNA"/>
</dbReference>
<evidence type="ECO:0000256" key="2">
    <source>
        <dbReference type="ARBA" id="ARBA00010400"/>
    </source>
</evidence>
<gene>
    <name evidence="6" type="ORF">PHMEG_00021606</name>
</gene>
<evidence type="ECO:0000256" key="1">
    <source>
        <dbReference type="ARBA" id="ARBA00004613"/>
    </source>
</evidence>
<evidence type="ECO:0000313" key="6">
    <source>
        <dbReference type="EMBL" id="OWZ06175.1"/>
    </source>
</evidence>
<dbReference type="InterPro" id="IPR031825">
    <property type="entry name" value="RXLR"/>
</dbReference>
<dbReference type="Pfam" id="PF16810">
    <property type="entry name" value="RXLR"/>
    <property type="match status" value="1"/>
</dbReference>
<reference evidence="7" key="1">
    <citation type="submission" date="2017-03" db="EMBL/GenBank/DDBJ databases">
        <title>Phytopthora megakarya and P. palmivora, two closely related causual agents of cacao black pod achieved similar genome size and gene model numbers by different mechanisms.</title>
        <authorList>
            <person name="Ali S."/>
            <person name="Shao J."/>
            <person name="Larry D.J."/>
            <person name="Kronmiller B."/>
            <person name="Shen D."/>
            <person name="Strem M.D."/>
            <person name="Melnick R.L."/>
            <person name="Guiltinan M.J."/>
            <person name="Tyler B.M."/>
            <person name="Meinhardt L.W."/>
            <person name="Bailey B.A."/>
        </authorList>
    </citation>
    <scope>NUCLEOTIDE SEQUENCE [LARGE SCALE GENOMIC DNA]</scope>
    <source>
        <strain evidence="7">zdho120</strain>
    </source>
</reference>
<feature type="chain" id="PRO_5028515372" description="RxLR effector protein" evidence="5">
    <location>
        <begin position="22"/>
        <end position="130"/>
    </location>
</feature>
<evidence type="ECO:0000256" key="4">
    <source>
        <dbReference type="ARBA" id="ARBA00022729"/>
    </source>
</evidence>
<sequence>MRCVNFVVVAVAILAPSSVSAAFTHADESAGLSKTTSDFATNTVNGGESRKRFLRVHNPEDGELNPVHEERTKYGSLQTIISKLDEKNMKEVASILSSMKEIHGKNMLKAAKDKLTQAQYKAVIAALEEA</sequence>
<dbReference type="AlphaFoldDB" id="A0A225VLF3"/>
<evidence type="ECO:0000256" key="5">
    <source>
        <dbReference type="RuleBase" id="RU367124"/>
    </source>
</evidence>
<comment type="domain">
    <text evidence="5">The RxLR-dEER motif acts to carry the protein into the host cell cytoplasm through binding to cell surface phosphatidylinositol-3-phosphate.</text>
</comment>
<comment type="similarity">
    <text evidence="2 5">Belongs to the RxLR effector family.</text>
</comment>
<keyword evidence="3 5" id="KW-0964">Secreted</keyword>
<comment type="subcellular location">
    <subcellularLocation>
        <location evidence="1 5">Secreted</location>
    </subcellularLocation>
</comment>
<dbReference type="Proteomes" id="UP000198211">
    <property type="component" value="Unassembled WGS sequence"/>
</dbReference>
<protein>
    <recommendedName>
        <fullName evidence="5">RxLR effector protein</fullName>
    </recommendedName>
</protein>
<dbReference type="GO" id="GO:0005576">
    <property type="term" value="C:extracellular region"/>
    <property type="evidence" value="ECO:0007669"/>
    <property type="project" value="UniProtKB-SubCell"/>
</dbReference>
<dbReference type="OrthoDB" id="127736at2759"/>